<dbReference type="STRING" id="1314777.A0A164UY71"/>
<dbReference type="PANTHER" id="PTHR28234">
    <property type="entry name" value="NUCLEAR CONTROL OF ATPASE PROTEIN 2"/>
    <property type="match status" value="1"/>
</dbReference>
<comment type="subcellular location">
    <subcellularLocation>
        <location evidence="1">Mitochondrion membrane</location>
        <topology evidence="1">Multi-pass membrane protein</topology>
    </subcellularLocation>
</comment>
<evidence type="ECO:0000256" key="1">
    <source>
        <dbReference type="ARBA" id="ARBA00004225"/>
    </source>
</evidence>
<keyword evidence="2" id="KW-0812">Transmembrane</keyword>
<sequence length="633" mass="71171">MSLSSFTLNHTRPLLSRSPVSFDDEAVPTGEALPKYDKWRTVLVNLTNSLETKNVHSAIHTLDDVEPHESFTQNGDVQLDSLQLAVAKRVLVGIYAEAMEECLKQARELDDEVNWWSDIERSSLRTAGYLVQTFPIRIHRLVLKTIDVLRERNLPLQLRYFTPSSIRNLLSAPGTLNPSALSTTLFPHLKSQHHNLFTSPLELAWQECRFKRQELEKTRNSRAEMLGELTTIRGALYEAIGPSGPEAEKSLRGFASKVASITTKGESILTVEDTHHALPEVWNLAFQSLPFSRSQHSATLSEFGRPSFLTRTWPRILLGPPIALLMFRMIYNSRDSIFETLKNAQETVEGFWTGYVMSPIREILDTVRSGGGDGPRIISQDGMKADMESLERMALSLSAEKLNYSSEQLEELSKQIKLGDLTPVLKLYEDDIKSPIKNVIAGSLVRTLLIQVQKVKVDVDLAMSGIDKLLKSQELTFAFVGVAPSLAILYAASSWLRSLWSGGRDGGKIGGKRARSLVWNSMRRVERLLNAPQYIDGKNSDMADHETLLATSKASENDVLPPLTNGLIILSVSTLRSYAEKSLPKRSRLRDGFLEDICDLEDPNLTRAEKRRVIERMWRCWSIPLGWDRFAVA</sequence>
<dbReference type="EMBL" id="KV419406">
    <property type="protein sequence ID" value="KZS93641.1"/>
    <property type="molecule type" value="Genomic_DNA"/>
</dbReference>
<keyword evidence="4" id="KW-0496">Mitochondrion</keyword>
<dbReference type="GO" id="GO:0005741">
    <property type="term" value="C:mitochondrial outer membrane"/>
    <property type="evidence" value="ECO:0007669"/>
    <property type="project" value="TreeGrafter"/>
</dbReference>
<evidence type="ECO:0000313" key="7">
    <source>
        <dbReference type="Proteomes" id="UP000076722"/>
    </source>
</evidence>
<proteinExistence type="predicted"/>
<dbReference type="OrthoDB" id="413313at2759"/>
<name>A0A164UY71_9AGAM</name>
<keyword evidence="3" id="KW-1133">Transmembrane helix</keyword>
<protein>
    <submittedName>
        <fullName evidence="6">NCA2-domain-containing protein</fullName>
    </submittedName>
</protein>
<dbReference type="AlphaFoldDB" id="A0A164UY71"/>
<evidence type="ECO:0000256" key="3">
    <source>
        <dbReference type="ARBA" id="ARBA00022989"/>
    </source>
</evidence>
<evidence type="ECO:0000313" key="6">
    <source>
        <dbReference type="EMBL" id="KZS93641.1"/>
    </source>
</evidence>
<dbReference type="PANTHER" id="PTHR28234:SF1">
    <property type="entry name" value="NUCLEAR CONTROL OF ATPASE PROTEIN 2"/>
    <property type="match status" value="1"/>
</dbReference>
<keyword evidence="5" id="KW-0472">Membrane</keyword>
<evidence type="ECO:0000256" key="5">
    <source>
        <dbReference type="ARBA" id="ARBA00023136"/>
    </source>
</evidence>
<dbReference type="Proteomes" id="UP000076722">
    <property type="component" value="Unassembled WGS sequence"/>
</dbReference>
<accession>A0A164UY71</accession>
<reference evidence="6 7" key="1">
    <citation type="journal article" date="2016" name="Mol. Biol. Evol.">
        <title>Comparative Genomics of Early-Diverging Mushroom-Forming Fungi Provides Insights into the Origins of Lignocellulose Decay Capabilities.</title>
        <authorList>
            <person name="Nagy L.G."/>
            <person name="Riley R."/>
            <person name="Tritt A."/>
            <person name="Adam C."/>
            <person name="Daum C."/>
            <person name="Floudas D."/>
            <person name="Sun H."/>
            <person name="Yadav J.S."/>
            <person name="Pangilinan J."/>
            <person name="Larsson K.H."/>
            <person name="Matsuura K."/>
            <person name="Barry K."/>
            <person name="Labutti K."/>
            <person name="Kuo R."/>
            <person name="Ohm R.A."/>
            <person name="Bhattacharya S.S."/>
            <person name="Shirouzu T."/>
            <person name="Yoshinaga Y."/>
            <person name="Martin F.M."/>
            <person name="Grigoriev I.V."/>
            <person name="Hibbett D.S."/>
        </authorList>
    </citation>
    <scope>NUCLEOTIDE SEQUENCE [LARGE SCALE GENOMIC DNA]</scope>
    <source>
        <strain evidence="6 7">HHB9708</strain>
    </source>
</reference>
<evidence type="ECO:0000256" key="4">
    <source>
        <dbReference type="ARBA" id="ARBA00023128"/>
    </source>
</evidence>
<keyword evidence="7" id="KW-1185">Reference proteome</keyword>
<evidence type="ECO:0000256" key="2">
    <source>
        <dbReference type="ARBA" id="ARBA00022692"/>
    </source>
</evidence>
<gene>
    <name evidence="6" type="ORF">SISNIDRAFT_454063</name>
</gene>
<dbReference type="InterPro" id="IPR013946">
    <property type="entry name" value="NCA2-like"/>
</dbReference>
<dbReference type="Pfam" id="PF08637">
    <property type="entry name" value="NCA2"/>
    <property type="match status" value="1"/>
</dbReference>
<organism evidence="6 7">
    <name type="scientific">Sistotremastrum niveocremeum HHB9708</name>
    <dbReference type="NCBI Taxonomy" id="1314777"/>
    <lineage>
        <taxon>Eukaryota</taxon>
        <taxon>Fungi</taxon>
        <taxon>Dikarya</taxon>
        <taxon>Basidiomycota</taxon>
        <taxon>Agaricomycotina</taxon>
        <taxon>Agaricomycetes</taxon>
        <taxon>Sistotremastrales</taxon>
        <taxon>Sistotremastraceae</taxon>
        <taxon>Sertulicium</taxon>
        <taxon>Sertulicium niveocremeum</taxon>
    </lineage>
</organism>